<proteinExistence type="predicted"/>
<feature type="transmembrane region" description="Helical" evidence="1">
    <location>
        <begin position="61"/>
        <end position="84"/>
    </location>
</feature>
<dbReference type="AlphaFoldDB" id="B7KBL4"/>
<dbReference type="eggNOG" id="ENOG5032SC2">
    <property type="taxonomic scope" value="Bacteria"/>
</dbReference>
<dbReference type="HOGENOM" id="CLU_169008_1_0_3"/>
<gene>
    <name evidence="2" type="ordered locus">PCC7424_4630</name>
</gene>
<evidence type="ECO:0008006" key="4">
    <source>
        <dbReference type="Google" id="ProtNLM"/>
    </source>
</evidence>
<protein>
    <recommendedName>
        <fullName evidence="4">Peptidase</fullName>
    </recommendedName>
</protein>
<organism evidence="2 3">
    <name type="scientific">Gloeothece citriformis (strain PCC 7424)</name>
    <name type="common">Cyanothece sp. (strain PCC 7424)</name>
    <dbReference type="NCBI Taxonomy" id="65393"/>
    <lineage>
        <taxon>Bacteria</taxon>
        <taxon>Bacillati</taxon>
        <taxon>Cyanobacteriota</taxon>
        <taxon>Cyanophyceae</taxon>
        <taxon>Oscillatoriophycideae</taxon>
        <taxon>Chroococcales</taxon>
        <taxon>Aphanothecaceae</taxon>
        <taxon>Gloeothece</taxon>
        <taxon>Gloeothece citriformis</taxon>
    </lineage>
</organism>
<reference evidence="3" key="1">
    <citation type="journal article" date="2011" name="MBio">
        <title>Novel metabolic attributes of the genus Cyanothece, comprising a group of unicellular nitrogen-fixing Cyanobacteria.</title>
        <authorList>
            <person name="Bandyopadhyay A."/>
            <person name="Elvitigala T."/>
            <person name="Welsh E."/>
            <person name="Stockel J."/>
            <person name="Liberton M."/>
            <person name="Min H."/>
            <person name="Sherman L.A."/>
            <person name="Pakrasi H.B."/>
        </authorList>
    </citation>
    <scope>NUCLEOTIDE SEQUENCE [LARGE SCALE GENOMIC DNA]</scope>
    <source>
        <strain evidence="3">PCC 7424</strain>
    </source>
</reference>
<sequence length="93" mass="10744">MIVRMFRKYHRQLAIILSIPLLFTVITGVGYTIFDEWLEQEEIGHFLIELHSLELLHLEKFFPLLNALGLIGLIVTGLSMTSLFKQKSRSTNV</sequence>
<evidence type="ECO:0000313" key="3">
    <source>
        <dbReference type="Proteomes" id="UP000002384"/>
    </source>
</evidence>
<keyword evidence="1" id="KW-1133">Transmembrane helix</keyword>
<dbReference type="RefSeq" id="WP_015956575.1">
    <property type="nucleotide sequence ID" value="NC_011729.1"/>
</dbReference>
<evidence type="ECO:0000256" key="1">
    <source>
        <dbReference type="SAM" id="Phobius"/>
    </source>
</evidence>
<name>B7KBL4_GLOC7</name>
<accession>B7KBL4</accession>
<dbReference type="STRING" id="65393.PCC7424_4630"/>
<keyword evidence="1" id="KW-0472">Membrane</keyword>
<feature type="transmembrane region" description="Helical" evidence="1">
    <location>
        <begin position="12"/>
        <end position="34"/>
    </location>
</feature>
<keyword evidence="1" id="KW-0812">Transmembrane</keyword>
<evidence type="ECO:0000313" key="2">
    <source>
        <dbReference type="EMBL" id="ACK72992.1"/>
    </source>
</evidence>
<dbReference type="KEGG" id="cyc:PCC7424_4630"/>
<dbReference type="Proteomes" id="UP000002384">
    <property type="component" value="Chromosome"/>
</dbReference>
<keyword evidence="3" id="KW-1185">Reference proteome</keyword>
<dbReference type="EMBL" id="CP001291">
    <property type="protein sequence ID" value="ACK72992.1"/>
    <property type="molecule type" value="Genomic_DNA"/>
</dbReference>